<evidence type="ECO:0000313" key="10">
    <source>
        <dbReference type="Proteomes" id="UP000001784"/>
    </source>
</evidence>
<dbReference type="GO" id="GO:0004713">
    <property type="term" value="F:protein tyrosine kinase activity"/>
    <property type="evidence" value="ECO:0007669"/>
    <property type="project" value="TreeGrafter"/>
</dbReference>
<name>A0LGD5_SYNFM</name>
<dbReference type="KEGG" id="sfu:Sfum_0789"/>
<keyword evidence="4 6" id="KW-1133">Transmembrane helix</keyword>
<dbReference type="PANTHER" id="PTHR32309:SF13">
    <property type="entry name" value="FERRIC ENTEROBACTIN TRANSPORT PROTEIN FEPE"/>
    <property type="match status" value="1"/>
</dbReference>
<dbReference type="Proteomes" id="UP000001784">
    <property type="component" value="Chromosome"/>
</dbReference>
<gene>
    <name evidence="9" type="ordered locus">Sfum_0789</name>
</gene>
<dbReference type="AlphaFoldDB" id="A0LGD5"/>
<evidence type="ECO:0000256" key="5">
    <source>
        <dbReference type="ARBA" id="ARBA00023136"/>
    </source>
</evidence>
<evidence type="ECO:0000259" key="8">
    <source>
        <dbReference type="Pfam" id="PF13807"/>
    </source>
</evidence>
<evidence type="ECO:0000256" key="4">
    <source>
        <dbReference type="ARBA" id="ARBA00022989"/>
    </source>
</evidence>
<evidence type="ECO:0000259" key="7">
    <source>
        <dbReference type="Pfam" id="PF02706"/>
    </source>
</evidence>
<dbReference type="InParanoid" id="A0LGD5"/>
<feature type="transmembrane region" description="Helical" evidence="6">
    <location>
        <begin position="28"/>
        <end position="48"/>
    </location>
</feature>
<dbReference type="Pfam" id="PF02706">
    <property type="entry name" value="Wzz"/>
    <property type="match status" value="1"/>
</dbReference>
<dbReference type="eggNOG" id="COG3206">
    <property type="taxonomic scope" value="Bacteria"/>
</dbReference>
<dbReference type="RefSeq" id="WP_011697660.1">
    <property type="nucleotide sequence ID" value="NC_008554.1"/>
</dbReference>
<reference evidence="9 10" key="1">
    <citation type="submission" date="2006-10" db="EMBL/GenBank/DDBJ databases">
        <title>Complete sequence of Syntrophobacter fumaroxidans MPOB.</title>
        <authorList>
            <consortium name="US DOE Joint Genome Institute"/>
            <person name="Copeland A."/>
            <person name="Lucas S."/>
            <person name="Lapidus A."/>
            <person name="Barry K."/>
            <person name="Detter J.C."/>
            <person name="Glavina del Rio T."/>
            <person name="Hammon N."/>
            <person name="Israni S."/>
            <person name="Pitluck S."/>
            <person name="Goltsman E.G."/>
            <person name="Martinez M."/>
            <person name="Schmutz J."/>
            <person name="Larimer F."/>
            <person name="Land M."/>
            <person name="Hauser L."/>
            <person name="Kyrpides N."/>
            <person name="Kim E."/>
            <person name="Boone D.R."/>
            <person name="Brockman F."/>
            <person name="Culley D."/>
            <person name="Ferry J."/>
            <person name="Gunsalus R."/>
            <person name="McInerney M.J."/>
            <person name="Morrison M."/>
            <person name="Plugge C."/>
            <person name="Rohlin L."/>
            <person name="Scholten J."/>
            <person name="Sieber J."/>
            <person name="Stams A.J.M."/>
            <person name="Worm P."/>
            <person name="Henstra A.M."/>
            <person name="Richardson P."/>
        </authorList>
    </citation>
    <scope>NUCLEOTIDE SEQUENCE [LARGE SCALE GENOMIC DNA]</scope>
    <source>
        <strain evidence="10">DSM 10017 / MPOB</strain>
    </source>
</reference>
<dbReference type="EMBL" id="CP000478">
    <property type="protein sequence ID" value="ABK16487.1"/>
    <property type="molecule type" value="Genomic_DNA"/>
</dbReference>
<comment type="subcellular location">
    <subcellularLocation>
        <location evidence="1">Cell membrane</location>
        <topology evidence="1">Multi-pass membrane protein</topology>
    </subcellularLocation>
</comment>
<feature type="domain" description="Tyrosine-protein kinase G-rich" evidence="8">
    <location>
        <begin position="308"/>
        <end position="381"/>
    </location>
</feature>
<evidence type="ECO:0000256" key="3">
    <source>
        <dbReference type="ARBA" id="ARBA00022692"/>
    </source>
</evidence>
<dbReference type="PANTHER" id="PTHR32309">
    <property type="entry name" value="TYROSINE-PROTEIN KINASE"/>
    <property type="match status" value="1"/>
</dbReference>
<dbReference type="InterPro" id="IPR050445">
    <property type="entry name" value="Bact_polysacc_biosynth/exp"/>
</dbReference>
<dbReference type="InterPro" id="IPR032807">
    <property type="entry name" value="GNVR"/>
</dbReference>
<dbReference type="STRING" id="335543.Sfum_0789"/>
<keyword evidence="3 6" id="KW-0812">Transmembrane</keyword>
<feature type="transmembrane region" description="Helical" evidence="6">
    <location>
        <begin position="361"/>
        <end position="382"/>
    </location>
</feature>
<evidence type="ECO:0000256" key="2">
    <source>
        <dbReference type="ARBA" id="ARBA00022475"/>
    </source>
</evidence>
<dbReference type="InterPro" id="IPR003856">
    <property type="entry name" value="LPS_length_determ_N"/>
</dbReference>
<dbReference type="Pfam" id="PF13807">
    <property type="entry name" value="GNVR"/>
    <property type="match status" value="1"/>
</dbReference>
<proteinExistence type="predicted"/>
<keyword evidence="10" id="KW-1185">Reference proteome</keyword>
<organism evidence="9 10">
    <name type="scientific">Syntrophobacter fumaroxidans (strain DSM 10017 / MPOB)</name>
    <dbReference type="NCBI Taxonomy" id="335543"/>
    <lineage>
        <taxon>Bacteria</taxon>
        <taxon>Pseudomonadati</taxon>
        <taxon>Thermodesulfobacteriota</taxon>
        <taxon>Syntrophobacteria</taxon>
        <taxon>Syntrophobacterales</taxon>
        <taxon>Syntrophobacteraceae</taxon>
        <taxon>Syntrophobacter</taxon>
    </lineage>
</organism>
<evidence type="ECO:0000313" key="9">
    <source>
        <dbReference type="EMBL" id="ABK16487.1"/>
    </source>
</evidence>
<evidence type="ECO:0000256" key="1">
    <source>
        <dbReference type="ARBA" id="ARBA00004651"/>
    </source>
</evidence>
<dbReference type="eggNOG" id="COG3944">
    <property type="taxonomic scope" value="Bacteria"/>
</dbReference>
<keyword evidence="2" id="KW-1003">Cell membrane</keyword>
<keyword evidence="5 6" id="KW-0472">Membrane</keyword>
<evidence type="ECO:0000256" key="6">
    <source>
        <dbReference type="SAM" id="Phobius"/>
    </source>
</evidence>
<dbReference type="HOGENOM" id="CLU_051175_1_0_7"/>
<accession>A0LGD5</accession>
<feature type="transmembrane region" description="Helical" evidence="6">
    <location>
        <begin position="68"/>
        <end position="89"/>
    </location>
</feature>
<feature type="domain" description="Polysaccharide chain length determinant N-terminal" evidence="7">
    <location>
        <begin position="13"/>
        <end position="112"/>
    </location>
</feature>
<protein>
    <submittedName>
        <fullName evidence="9">Lipopolysaccharide biosynthesis</fullName>
    </submittedName>
</protein>
<sequence>MENTPRQSSEKVITLLDLLVITAKRKRLILVGTFSFFAFLMALCFYMDPIFTGTAKVVVPQNTSSSTAILSQIAGSTGAAGLISGALGLGSSADMYVGLLKSRTVIDAVIQKYGIYALYKDDRILGSVRPYDMDSCRESFMGALKPELDAESAIITIGIEDKDRQRARDMANSLVDELLKISQSISAASAQQKRLYYDLQLKKAHEALVGAEESLKMFQESTGVIQIDEQARATLSGIATIQAQIAAKEIQLKVMRSYAASSNPDLIRATAELEGLKEQLKKLEEKESSPSGGSIIPTGSVPSLGADYLRKVRDFKYQETVYLLLLKMYESARLDEANDSSIVQVVDRAVLPEKKTRPKPVIIGVAGILIGFILSVFAAFLLEYLDQKSVSPESKESYSKLVQYLRRL</sequence>
<dbReference type="GO" id="GO:0005886">
    <property type="term" value="C:plasma membrane"/>
    <property type="evidence" value="ECO:0007669"/>
    <property type="project" value="UniProtKB-SubCell"/>
</dbReference>